<reference evidence="1 2" key="2">
    <citation type="journal article" date="2016" name="Int. J. Syst. Evol. Microbiol.">
        <title>Flavisolibacter tropicus sp. nov., isolated from tropical soil.</title>
        <authorList>
            <person name="Lee J.J."/>
            <person name="Kang M.S."/>
            <person name="Kim G.S."/>
            <person name="Lee C.S."/>
            <person name="Lim S."/>
            <person name="Lee J."/>
            <person name="Roh S.H."/>
            <person name="Kang H."/>
            <person name="Ha J.M."/>
            <person name="Bae S."/>
            <person name="Jung H.Y."/>
            <person name="Kim M.K."/>
        </authorList>
    </citation>
    <scope>NUCLEOTIDE SEQUENCE [LARGE SCALE GENOMIC DNA]</scope>
    <source>
        <strain evidence="1 2">LCS9</strain>
    </source>
</reference>
<dbReference type="Proteomes" id="UP000077177">
    <property type="component" value="Chromosome"/>
</dbReference>
<organism evidence="1 2">
    <name type="scientific">Flavisolibacter tropicus</name>
    <dbReference type="NCBI Taxonomy" id="1492898"/>
    <lineage>
        <taxon>Bacteria</taxon>
        <taxon>Pseudomonadati</taxon>
        <taxon>Bacteroidota</taxon>
        <taxon>Chitinophagia</taxon>
        <taxon>Chitinophagales</taxon>
        <taxon>Chitinophagaceae</taxon>
        <taxon>Flavisolibacter</taxon>
    </lineage>
</organism>
<dbReference type="AlphaFoldDB" id="A0A172TUB4"/>
<dbReference type="KEGG" id="fla:SY85_09360"/>
<evidence type="ECO:0000313" key="2">
    <source>
        <dbReference type="Proteomes" id="UP000077177"/>
    </source>
</evidence>
<protein>
    <submittedName>
        <fullName evidence="1">Uncharacterized protein</fullName>
    </submittedName>
</protein>
<dbReference type="EMBL" id="CP011390">
    <property type="protein sequence ID" value="ANE50679.1"/>
    <property type="molecule type" value="Genomic_DNA"/>
</dbReference>
<dbReference type="OrthoDB" id="5431540at2"/>
<reference evidence="2" key="1">
    <citation type="submission" date="2015-01" db="EMBL/GenBank/DDBJ databases">
        <title>Flavisolibacter sp./LCS9/ whole genome sequencing.</title>
        <authorList>
            <person name="Kim M.K."/>
            <person name="Srinivasan S."/>
            <person name="Lee J.-J."/>
        </authorList>
    </citation>
    <scope>NUCLEOTIDE SEQUENCE [LARGE SCALE GENOMIC DNA]</scope>
    <source>
        <strain evidence="2">LCS9</strain>
    </source>
</reference>
<proteinExistence type="predicted"/>
<accession>A0A172TUB4</accession>
<dbReference type="RefSeq" id="WP_066403876.1">
    <property type="nucleotide sequence ID" value="NZ_CP011390.1"/>
</dbReference>
<sequence>MLNLYQFPILMIFAATLFGIAAPVKKPITPVSAAPVASPVHSKEETAEYIPWQQERLLSWDDFQGGIKQNTDAVASTNTSLGISYQILDGKLVYQITCTFSKPNSWVL</sequence>
<gene>
    <name evidence="1" type="ORF">SY85_09360</name>
</gene>
<name>A0A172TUB4_9BACT</name>
<keyword evidence="2" id="KW-1185">Reference proteome</keyword>
<evidence type="ECO:0000313" key="1">
    <source>
        <dbReference type="EMBL" id="ANE50679.1"/>
    </source>
</evidence>